<accession>A0AAX3S178</accession>
<evidence type="ECO:0000313" key="3">
    <source>
        <dbReference type="EMBL" id="WFC08604.1"/>
    </source>
</evidence>
<dbReference type="AlphaFoldDB" id="A0AAX3S178"/>
<keyword evidence="4" id="KW-1185">Reference proteome</keyword>
<reference evidence="3" key="2">
    <citation type="submission" date="2023-01" db="EMBL/GenBank/DDBJ databases">
        <title>The prevalence of carbapenem-resistant bacteria in aquaculture in China and the genetic diversity of carbapenem-resistant genes.</title>
        <authorList>
            <person name="Wen R."/>
        </authorList>
    </citation>
    <scope>NUCLEOTIDE SEQUENCE</scope>
    <source>
        <strain evidence="3">PVA41-chromosome</strain>
    </source>
</reference>
<dbReference type="EMBL" id="CP116222">
    <property type="protein sequence ID" value="WFC08604.1"/>
    <property type="molecule type" value="Genomic_DNA"/>
</dbReference>
<evidence type="ECO:0008006" key="6">
    <source>
        <dbReference type="Google" id="ProtNLM"/>
    </source>
</evidence>
<sequence>MGYVPNRSNPPPSPQLTLSGKWLKEMGV</sequence>
<gene>
    <name evidence="2" type="ORF">M5J11_12870</name>
    <name evidence="3" type="ORF">PG365_07625</name>
</gene>
<evidence type="ECO:0000313" key="5">
    <source>
        <dbReference type="Proteomes" id="UP001222403"/>
    </source>
</evidence>
<reference evidence="2" key="1">
    <citation type="journal article" date="2022" name="Front. Microbiol.">
        <title>Identification of a novel aminoglycoside O-nucleotidyltransferase AadA33 in Providencia vermicola.</title>
        <authorList>
            <person name="Feng C."/>
            <person name="Gao M."/>
            <person name="Jiang W."/>
            <person name="Shi W."/>
            <person name="Li A."/>
            <person name="Liu S."/>
            <person name="Zhang L."/>
            <person name="Zhang X."/>
            <person name="Li Q."/>
            <person name="Lin H."/>
            <person name="Lu J."/>
            <person name="Li K."/>
            <person name="Zhang H."/>
            <person name="Hu Y."/>
            <person name="Bao Q."/>
            <person name="Lin X."/>
        </authorList>
    </citation>
    <scope>NUCLEOTIDE SEQUENCE</scope>
    <source>
        <strain evidence="2">P13</strain>
    </source>
</reference>
<evidence type="ECO:0000256" key="1">
    <source>
        <dbReference type="SAM" id="MobiDB-lite"/>
    </source>
</evidence>
<dbReference type="EMBL" id="CP097327">
    <property type="protein sequence ID" value="USB38857.1"/>
    <property type="molecule type" value="Genomic_DNA"/>
</dbReference>
<organism evidence="3 5">
    <name type="scientific">Providencia vermicola</name>
    <dbReference type="NCBI Taxonomy" id="333965"/>
    <lineage>
        <taxon>Bacteria</taxon>
        <taxon>Pseudomonadati</taxon>
        <taxon>Pseudomonadota</taxon>
        <taxon>Gammaproteobacteria</taxon>
        <taxon>Enterobacterales</taxon>
        <taxon>Morganellaceae</taxon>
        <taxon>Providencia</taxon>
    </lineage>
</organism>
<evidence type="ECO:0000313" key="4">
    <source>
        <dbReference type="Proteomes" id="UP001057142"/>
    </source>
</evidence>
<dbReference type="Proteomes" id="UP001057142">
    <property type="component" value="Chromosome"/>
</dbReference>
<evidence type="ECO:0000313" key="2">
    <source>
        <dbReference type="EMBL" id="USB38857.1"/>
    </source>
</evidence>
<dbReference type="Proteomes" id="UP001222403">
    <property type="component" value="Chromosome"/>
</dbReference>
<name>A0AAX3S178_9GAMM</name>
<feature type="region of interest" description="Disordered" evidence="1">
    <location>
        <begin position="1"/>
        <end position="28"/>
    </location>
</feature>
<dbReference type="RefSeq" id="WP_251465279.1">
    <property type="nucleotide sequence ID" value="NZ_JAPZEJ010000007.1"/>
</dbReference>
<protein>
    <recommendedName>
        <fullName evidence="6">Toxin SymE-like domain-containing protein</fullName>
    </recommendedName>
</protein>
<proteinExistence type="predicted"/>